<accession>A0A0E9QRE0</accession>
<organism evidence="1">
    <name type="scientific">Anguilla anguilla</name>
    <name type="common">European freshwater eel</name>
    <name type="synonym">Muraena anguilla</name>
    <dbReference type="NCBI Taxonomy" id="7936"/>
    <lineage>
        <taxon>Eukaryota</taxon>
        <taxon>Metazoa</taxon>
        <taxon>Chordata</taxon>
        <taxon>Craniata</taxon>
        <taxon>Vertebrata</taxon>
        <taxon>Euteleostomi</taxon>
        <taxon>Actinopterygii</taxon>
        <taxon>Neopterygii</taxon>
        <taxon>Teleostei</taxon>
        <taxon>Anguilliformes</taxon>
        <taxon>Anguillidae</taxon>
        <taxon>Anguilla</taxon>
    </lineage>
</organism>
<sequence length="27" mass="3196">MMFQTVEFDKPKVWPRSLTVFSYLSAS</sequence>
<protein>
    <submittedName>
        <fullName evidence="1">Uncharacterized protein</fullName>
    </submittedName>
</protein>
<evidence type="ECO:0000313" key="1">
    <source>
        <dbReference type="EMBL" id="JAH18815.1"/>
    </source>
</evidence>
<reference evidence="1" key="2">
    <citation type="journal article" date="2015" name="Fish Shellfish Immunol.">
        <title>Early steps in the European eel (Anguilla anguilla)-Vibrio vulnificus interaction in the gills: Role of the RtxA13 toxin.</title>
        <authorList>
            <person name="Callol A."/>
            <person name="Pajuelo D."/>
            <person name="Ebbesson L."/>
            <person name="Teles M."/>
            <person name="MacKenzie S."/>
            <person name="Amaro C."/>
        </authorList>
    </citation>
    <scope>NUCLEOTIDE SEQUENCE</scope>
</reference>
<reference evidence="1" key="1">
    <citation type="submission" date="2014-11" db="EMBL/GenBank/DDBJ databases">
        <authorList>
            <person name="Amaro Gonzalez C."/>
        </authorList>
    </citation>
    <scope>NUCLEOTIDE SEQUENCE</scope>
</reference>
<dbReference type="EMBL" id="GBXM01089762">
    <property type="protein sequence ID" value="JAH18815.1"/>
    <property type="molecule type" value="Transcribed_RNA"/>
</dbReference>
<name>A0A0E9QRE0_ANGAN</name>
<proteinExistence type="predicted"/>
<dbReference type="AlphaFoldDB" id="A0A0E9QRE0"/>